<feature type="compositionally biased region" description="Basic and acidic residues" evidence="1">
    <location>
        <begin position="1"/>
        <end position="11"/>
    </location>
</feature>
<evidence type="ECO:0000313" key="2">
    <source>
        <dbReference type="EMBL" id="KAE9156156.1"/>
    </source>
</evidence>
<evidence type="ECO:0000256" key="1">
    <source>
        <dbReference type="SAM" id="MobiDB-lite"/>
    </source>
</evidence>
<organism evidence="3 5">
    <name type="scientific">Phytophthora fragariae</name>
    <dbReference type="NCBI Taxonomy" id="53985"/>
    <lineage>
        <taxon>Eukaryota</taxon>
        <taxon>Sar</taxon>
        <taxon>Stramenopiles</taxon>
        <taxon>Oomycota</taxon>
        <taxon>Peronosporomycetes</taxon>
        <taxon>Peronosporales</taxon>
        <taxon>Peronosporaceae</taxon>
        <taxon>Phytophthora</taxon>
    </lineage>
</organism>
<dbReference type="Proteomes" id="UP000440367">
    <property type="component" value="Unassembled WGS sequence"/>
</dbReference>
<feature type="non-terminal residue" evidence="3">
    <location>
        <position position="39"/>
    </location>
</feature>
<reference evidence="4 5" key="1">
    <citation type="submission" date="2018-08" db="EMBL/GenBank/DDBJ databases">
        <title>Genomic investigation of the strawberry pathogen Phytophthora fragariae indicates pathogenicity is determined by transcriptional variation in three key races.</title>
        <authorList>
            <person name="Adams T.M."/>
            <person name="Armitage A.D."/>
            <person name="Sobczyk M.K."/>
            <person name="Bates H.J."/>
            <person name="Dunwell J.M."/>
            <person name="Nellist C.F."/>
            <person name="Harrison R.J."/>
        </authorList>
    </citation>
    <scope>NUCLEOTIDE SEQUENCE [LARGE SCALE GENOMIC DNA]</scope>
    <source>
        <strain evidence="3 5">BC-1</strain>
        <strain evidence="2 4">NOV-27</strain>
    </source>
</reference>
<accession>A0A6A3VP96</accession>
<comment type="caution">
    <text evidence="3">The sequence shown here is derived from an EMBL/GenBank/DDBJ whole genome shotgun (WGS) entry which is preliminary data.</text>
</comment>
<gene>
    <name evidence="3" type="ORF">PF002_g29964</name>
    <name evidence="2" type="ORF">PF005_g33328</name>
</gene>
<evidence type="ECO:0000313" key="3">
    <source>
        <dbReference type="EMBL" id="KAE9170898.1"/>
    </source>
</evidence>
<sequence length="39" mass="4397">MAEAGELRAAVEEWDESEDEDDDIVCIFGSFRQTAQEGF</sequence>
<name>A0A6A3VP96_9STRA</name>
<evidence type="ECO:0000313" key="4">
    <source>
        <dbReference type="Proteomes" id="UP000433483"/>
    </source>
</evidence>
<dbReference type="EMBL" id="QXGD01004381">
    <property type="protein sequence ID" value="KAE9170898.1"/>
    <property type="molecule type" value="Genomic_DNA"/>
</dbReference>
<feature type="region of interest" description="Disordered" evidence="1">
    <location>
        <begin position="1"/>
        <end position="20"/>
    </location>
</feature>
<keyword evidence="4" id="KW-1185">Reference proteome</keyword>
<protein>
    <submittedName>
        <fullName evidence="3">Uncharacterized protein</fullName>
    </submittedName>
</protein>
<dbReference type="EMBL" id="QXGB01010440">
    <property type="protein sequence ID" value="KAE9156156.1"/>
    <property type="molecule type" value="Genomic_DNA"/>
</dbReference>
<proteinExistence type="predicted"/>
<evidence type="ECO:0000313" key="5">
    <source>
        <dbReference type="Proteomes" id="UP000440367"/>
    </source>
</evidence>
<dbReference type="AlphaFoldDB" id="A0A6A3VP96"/>
<dbReference type="Proteomes" id="UP000433483">
    <property type="component" value="Unassembled WGS sequence"/>
</dbReference>